<keyword evidence="5" id="KW-0547">Nucleotide-binding</keyword>
<dbReference type="GO" id="GO:0005524">
    <property type="term" value="F:ATP binding"/>
    <property type="evidence" value="ECO:0007669"/>
    <property type="project" value="UniProtKB-KW"/>
</dbReference>
<dbReference type="eggNOG" id="COG1132">
    <property type="taxonomic scope" value="Bacteria"/>
</dbReference>
<dbReference type="InterPro" id="IPR036640">
    <property type="entry name" value="ABC1_TM_sf"/>
</dbReference>
<dbReference type="Proteomes" id="UP000215185">
    <property type="component" value="Chromosome 1"/>
</dbReference>
<dbReference type="GO" id="GO:0005886">
    <property type="term" value="C:plasma membrane"/>
    <property type="evidence" value="ECO:0007669"/>
    <property type="project" value="UniProtKB-SubCell"/>
</dbReference>
<evidence type="ECO:0000259" key="11">
    <source>
        <dbReference type="PROSITE" id="PS50929"/>
    </source>
</evidence>
<evidence type="ECO:0000256" key="5">
    <source>
        <dbReference type="ARBA" id="ARBA00022741"/>
    </source>
</evidence>
<feature type="transmembrane region" description="Helical" evidence="9">
    <location>
        <begin position="284"/>
        <end position="307"/>
    </location>
</feature>
<keyword evidence="13" id="KW-1185">Reference proteome</keyword>
<dbReference type="SUPFAM" id="SSF90123">
    <property type="entry name" value="ABC transporter transmembrane region"/>
    <property type="match status" value="1"/>
</dbReference>
<evidence type="ECO:0000256" key="4">
    <source>
        <dbReference type="ARBA" id="ARBA00022692"/>
    </source>
</evidence>
<evidence type="ECO:0000313" key="12">
    <source>
        <dbReference type="EMBL" id="SNU87541.1"/>
    </source>
</evidence>
<dbReference type="Pfam" id="PF00664">
    <property type="entry name" value="ABC_membrane"/>
    <property type="match status" value="1"/>
</dbReference>
<feature type="transmembrane region" description="Helical" evidence="9">
    <location>
        <begin position="20"/>
        <end position="43"/>
    </location>
</feature>
<keyword evidence="7 9" id="KW-1133">Transmembrane helix</keyword>
<comment type="subcellular location">
    <subcellularLocation>
        <location evidence="1">Cell membrane</location>
        <topology evidence="1">Multi-pass membrane protein</topology>
    </subcellularLocation>
</comment>
<feature type="domain" description="ABC transmembrane type-1" evidence="11">
    <location>
        <begin position="27"/>
        <end position="308"/>
    </location>
</feature>
<dbReference type="PROSITE" id="PS50929">
    <property type="entry name" value="ABC_TM1F"/>
    <property type="match status" value="1"/>
</dbReference>
<feature type="transmembrane region" description="Helical" evidence="9">
    <location>
        <begin position="63"/>
        <end position="89"/>
    </location>
</feature>
<keyword evidence="2" id="KW-0813">Transport</keyword>
<name>A0A239SPZ0_9STRE</name>
<reference evidence="12 13" key="1">
    <citation type="submission" date="2017-06" db="EMBL/GenBank/DDBJ databases">
        <authorList>
            <consortium name="Pathogen Informatics"/>
        </authorList>
    </citation>
    <scope>NUCLEOTIDE SEQUENCE [LARGE SCALE GENOMIC DNA]</scope>
    <source>
        <strain evidence="12 13">NCTC13788</strain>
    </source>
</reference>
<keyword evidence="6" id="KW-0067">ATP-binding</keyword>
<accession>A0A239SPZ0</accession>
<evidence type="ECO:0000256" key="8">
    <source>
        <dbReference type="ARBA" id="ARBA00023136"/>
    </source>
</evidence>
<evidence type="ECO:0000256" key="9">
    <source>
        <dbReference type="SAM" id="Phobius"/>
    </source>
</evidence>
<dbReference type="PROSITE" id="PS00211">
    <property type="entry name" value="ABC_TRANSPORTER_1"/>
    <property type="match status" value="1"/>
</dbReference>
<dbReference type="PANTHER" id="PTHR43394:SF1">
    <property type="entry name" value="ATP-BINDING CASSETTE SUB-FAMILY B MEMBER 10, MITOCHONDRIAL"/>
    <property type="match status" value="1"/>
</dbReference>
<dbReference type="SUPFAM" id="SSF52540">
    <property type="entry name" value="P-loop containing nucleoside triphosphate hydrolases"/>
    <property type="match status" value="1"/>
</dbReference>
<dbReference type="FunFam" id="3.40.50.300:FF:000221">
    <property type="entry name" value="Multidrug ABC transporter ATP-binding protein"/>
    <property type="match status" value="1"/>
</dbReference>
<dbReference type="CDD" id="cd18541">
    <property type="entry name" value="ABC_6TM_TmrB_like"/>
    <property type="match status" value="1"/>
</dbReference>
<evidence type="ECO:0000256" key="6">
    <source>
        <dbReference type="ARBA" id="ARBA00022840"/>
    </source>
</evidence>
<feature type="domain" description="ABC transporter" evidence="10">
    <location>
        <begin position="341"/>
        <end position="576"/>
    </location>
</feature>
<dbReference type="GO" id="GO:0015421">
    <property type="term" value="F:ABC-type oligopeptide transporter activity"/>
    <property type="evidence" value="ECO:0007669"/>
    <property type="project" value="TreeGrafter"/>
</dbReference>
<keyword evidence="8 9" id="KW-0472">Membrane</keyword>
<dbReference type="EC" id="3.6.3.-" evidence="12"/>
<protein>
    <submittedName>
        <fullName evidence="12">Multidrug ABC transporter ATPase/permease</fullName>
        <ecNumber evidence="12">3.6.3.-</ecNumber>
    </submittedName>
</protein>
<proteinExistence type="predicted"/>
<dbReference type="SMART" id="SM00382">
    <property type="entry name" value="AAA"/>
    <property type="match status" value="1"/>
</dbReference>
<dbReference type="InterPro" id="IPR003439">
    <property type="entry name" value="ABC_transporter-like_ATP-bd"/>
</dbReference>
<dbReference type="Gene3D" id="1.20.1560.10">
    <property type="entry name" value="ABC transporter type 1, transmembrane domain"/>
    <property type="match status" value="1"/>
</dbReference>
<evidence type="ECO:0000259" key="10">
    <source>
        <dbReference type="PROSITE" id="PS50893"/>
    </source>
</evidence>
<evidence type="ECO:0000256" key="7">
    <source>
        <dbReference type="ARBA" id="ARBA00022989"/>
    </source>
</evidence>
<dbReference type="InterPro" id="IPR027417">
    <property type="entry name" value="P-loop_NTPase"/>
</dbReference>
<gene>
    <name evidence="12" type="primary">yheI_1</name>
    <name evidence="12" type="ORF">SAMEA4412692_00688</name>
</gene>
<feature type="transmembrane region" description="Helical" evidence="9">
    <location>
        <begin position="137"/>
        <end position="156"/>
    </location>
</feature>
<evidence type="ECO:0000256" key="2">
    <source>
        <dbReference type="ARBA" id="ARBA00022448"/>
    </source>
</evidence>
<dbReference type="InterPro" id="IPR003593">
    <property type="entry name" value="AAA+_ATPase"/>
</dbReference>
<dbReference type="GO" id="GO:0016887">
    <property type="term" value="F:ATP hydrolysis activity"/>
    <property type="evidence" value="ECO:0007669"/>
    <property type="project" value="InterPro"/>
</dbReference>
<dbReference type="KEGG" id="smen:SAMEA4412692_0688"/>
<feature type="transmembrane region" description="Helical" evidence="9">
    <location>
        <begin position="249"/>
        <end position="272"/>
    </location>
</feature>
<keyword evidence="12" id="KW-0378">Hydrolase</keyword>
<dbReference type="Gene3D" id="3.40.50.300">
    <property type="entry name" value="P-loop containing nucleotide triphosphate hydrolases"/>
    <property type="match status" value="1"/>
</dbReference>
<feature type="transmembrane region" description="Helical" evidence="9">
    <location>
        <begin position="162"/>
        <end position="184"/>
    </location>
</feature>
<evidence type="ECO:0000256" key="3">
    <source>
        <dbReference type="ARBA" id="ARBA00022475"/>
    </source>
</evidence>
<dbReference type="InterPro" id="IPR017871">
    <property type="entry name" value="ABC_transporter-like_CS"/>
</dbReference>
<dbReference type="EMBL" id="LT906439">
    <property type="protein sequence ID" value="SNU87541.1"/>
    <property type="molecule type" value="Genomic_DNA"/>
</dbReference>
<organism evidence="12 13">
    <name type="scientific">Streptococcus merionis</name>
    <dbReference type="NCBI Taxonomy" id="400065"/>
    <lineage>
        <taxon>Bacteria</taxon>
        <taxon>Bacillati</taxon>
        <taxon>Bacillota</taxon>
        <taxon>Bacilli</taxon>
        <taxon>Lactobacillales</taxon>
        <taxon>Streptococcaceae</taxon>
        <taxon>Streptococcus</taxon>
    </lineage>
</organism>
<keyword evidence="4 9" id="KW-0812">Transmembrane</keyword>
<dbReference type="InterPro" id="IPR011527">
    <property type="entry name" value="ABC1_TM_dom"/>
</dbReference>
<keyword evidence="3" id="KW-1003">Cell membrane</keyword>
<dbReference type="STRING" id="1123308.GCA_000380085_00032"/>
<dbReference type="Pfam" id="PF00005">
    <property type="entry name" value="ABC_tran"/>
    <property type="match status" value="1"/>
</dbReference>
<dbReference type="AlphaFoldDB" id="A0A239SPZ0"/>
<evidence type="ECO:0000313" key="13">
    <source>
        <dbReference type="Proteomes" id="UP000215185"/>
    </source>
</evidence>
<evidence type="ECO:0000256" key="1">
    <source>
        <dbReference type="ARBA" id="ARBA00004651"/>
    </source>
</evidence>
<dbReference type="InterPro" id="IPR039421">
    <property type="entry name" value="Type_1_exporter"/>
</dbReference>
<sequence>MNDLSKERSMLSAIWFFVKANWMTYSIVSLGLLISYGLFVVPTQMTQKVINQISQGTLTQESLLWSVFIVLLAGIVTYIADLIWVRLLFGKASRYRFELRRGLFNKLIHMRTPFYEKFRSGDMLTRFTNDTNDYSELLGFGVMSIFSALGTIFFVLPAMVLISWQITLLASLPILILGIIVYWISTKQEIASEESREAVANLSNEVLEVIEGIRVTRAYGKKDLGARRFQKKTEQLVLKNDKIMFYQSAYGRLALTFLGLSTALVVGFGGYYMSIGSLQLGDVVALQLYAIMLMDPMWVLSDMVLVYQIGKVAYDKLTELMNSTDDMEKDGQLQADALERITFRDYSFAYAGSDLPTLKNINLTLEKGQTLGIVGKTGSGKTTLVRQLLRQYPIGTGQYLVNGRPITQFMRQSLEDKLGYVPQEHILFSRSVADNIRFGQPEAKAVKVMNAVEAAVFAEDVTRMSQGLETMVGEKGVSISGGQKQRISIARALIKEPELLILDDSLSAVDAKTERKIIENIQQLRQGKTNVIVTHRLSAVNHADWVIVLENGQVVEEGRPADLLAQGGWYFEQYQRQQSEETIEGGA</sequence>
<dbReference type="PANTHER" id="PTHR43394">
    <property type="entry name" value="ATP-DEPENDENT PERMEASE MDL1, MITOCHONDRIAL"/>
    <property type="match status" value="1"/>
</dbReference>
<dbReference type="PROSITE" id="PS50893">
    <property type="entry name" value="ABC_TRANSPORTER_2"/>
    <property type="match status" value="1"/>
</dbReference>